<protein>
    <recommendedName>
        <fullName evidence="4">Wadjet protein JetD C-terminal domain-containing protein</fullName>
    </recommendedName>
</protein>
<accession>A0ABW0AHB0</accession>
<gene>
    <name evidence="2" type="ORF">ACFPRH_15220</name>
</gene>
<evidence type="ECO:0008006" key="4">
    <source>
        <dbReference type="Google" id="ProtNLM"/>
    </source>
</evidence>
<sequence length="404" mass="45431">MTGGRALTFDYDPLRPDPPPGPAADLLGALRRFASDSRKWPGTTATRILLDDVRKVFHSVHRPGYKDELPDAVLLARLTELVTAEAIGWSAGTVRERYRLPRHITLTPVKSSVRLKRPAPVWYSELRGVAPYWDSGTEKIQAAYEALNAWLHAGDYGSMEIPWRERAMRIFGQHPFFQQHKHPAEKVLDKFSARPVFSDLSELYRLTRSFAVDLPLLTKTFPRVVELGKEAGFHPVEGGRGLLVVENSTTYWSIAKRLDSISHDLGYIAWGIGWNFASSIASIAPAHDVSHIRYFGDLDPAGLRIPLRANTRISGSHIPEVLPAVELYDSLLQLGVPGRVPPRERNVSRAEAERLASWLAPHQRPAAIDLMLSGQRLAQEWVGLDHLTSDHRWHRAIRFQGRAK</sequence>
<dbReference type="RefSeq" id="WP_344474266.1">
    <property type="nucleotide sequence ID" value="NZ_BAAASB010000004.1"/>
</dbReference>
<reference evidence="3" key="1">
    <citation type="journal article" date="2019" name="Int. J. Syst. Evol. Microbiol.">
        <title>The Global Catalogue of Microorganisms (GCM) 10K type strain sequencing project: providing services to taxonomists for standard genome sequencing and annotation.</title>
        <authorList>
            <consortium name="The Broad Institute Genomics Platform"/>
            <consortium name="The Broad Institute Genome Sequencing Center for Infectious Disease"/>
            <person name="Wu L."/>
            <person name="Ma J."/>
        </authorList>
    </citation>
    <scope>NUCLEOTIDE SEQUENCE [LARGE SCALE GENOMIC DNA]</scope>
    <source>
        <strain evidence="3">PCU 266</strain>
    </source>
</reference>
<dbReference type="Proteomes" id="UP001596160">
    <property type="component" value="Unassembled WGS sequence"/>
</dbReference>
<keyword evidence="3" id="KW-1185">Reference proteome</keyword>
<proteinExistence type="predicted"/>
<evidence type="ECO:0000313" key="2">
    <source>
        <dbReference type="EMBL" id="MFC5153087.1"/>
    </source>
</evidence>
<feature type="region of interest" description="Disordered" evidence="1">
    <location>
        <begin position="1"/>
        <end position="20"/>
    </location>
</feature>
<comment type="caution">
    <text evidence="2">The sequence shown here is derived from an EMBL/GenBank/DDBJ whole genome shotgun (WGS) entry which is preliminary data.</text>
</comment>
<organism evidence="2 3">
    <name type="scientific">Streptomyces amakusaensis</name>
    <dbReference type="NCBI Taxonomy" id="67271"/>
    <lineage>
        <taxon>Bacteria</taxon>
        <taxon>Bacillati</taxon>
        <taxon>Actinomycetota</taxon>
        <taxon>Actinomycetes</taxon>
        <taxon>Kitasatosporales</taxon>
        <taxon>Streptomycetaceae</taxon>
        <taxon>Streptomyces</taxon>
    </lineage>
</organism>
<dbReference type="EMBL" id="JBHSKP010000008">
    <property type="protein sequence ID" value="MFC5153087.1"/>
    <property type="molecule type" value="Genomic_DNA"/>
</dbReference>
<evidence type="ECO:0000313" key="3">
    <source>
        <dbReference type="Proteomes" id="UP001596160"/>
    </source>
</evidence>
<name>A0ABW0AHB0_9ACTN</name>
<evidence type="ECO:0000256" key="1">
    <source>
        <dbReference type="SAM" id="MobiDB-lite"/>
    </source>
</evidence>